<feature type="compositionally biased region" description="Basic and acidic residues" evidence="1">
    <location>
        <begin position="1849"/>
        <end position="1863"/>
    </location>
</feature>
<feature type="compositionally biased region" description="Basic and acidic residues" evidence="1">
    <location>
        <begin position="1319"/>
        <end position="1328"/>
    </location>
</feature>
<dbReference type="EMBL" id="JBDFQZ010000010">
    <property type="protein sequence ID" value="KAK9684038.1"/>
    <property type="molecule type" value="Genomic_DNA"/>
</dbReference>
<evidence type="ECO:0000259" key="2">
    <source>
        <dbReference type="PROSITE" id="PS50812"/>
    </source>
</evidence>
<accession>A0AAW1I612</accession>
<feature type="region of interest" description="Disordered" evidence="1">
    <location>
        <begin position="1835"/>
        <end position="1875"/>
    </location>
</feature>
<organism evidence="3 4">
    <name type="scientific">Saponaria officinalis</name>
    <name type="common">Common soapwort</name>
    <name type="synonym">Lychnis saponaria</name>
    <dbReference type="NCBI Taxonomy" id="3572"/>
    <lineage>
        <taxon>Eukaryota</taxon>
        <taxon>Viridiplantae</taxon>
        <taxon>Streptophyta</taxon>
        <taxon>Embryophyta</taxon>
        <taxon>Tracheophyta</taxon>
        <taxon>Spermatophyta</taxon>
        <taxon>Magnoliopsida</taxon>
        <taxon>eudicotyledons</taxon>
        <taxon>Gunneridae</taxon>
        <taxon>Pentapetalae</taxon>
        <taxon>Caryophyllales</taxon>
        <taxon>Caryophyllaceae</taxon>
        <taxon>Caryophylleae</taxon>
        <taxon>Saponaria</taxon>
    </lineage>
</organism>
<dbReference type="Proteomes" id="UP001443914">
    <property type="component" value="Unassembled WGS sequence"/>
</dbReference>
<feature type="region of interest" description="Disordered" evidence="1">
    <location>
        <begin position="1794"/>
        <end position="1819"/>
    </location>
</feature>
<evidence type="ECO:0000256" key="1">
    <source>
        <dbReference type="SAM" id="MobiDB-lite"/>
    </source>
</evidence>
<feature type="region of interest" description="Disordered" evidence="1">
    <location>
        <begin position="914"/>
        <end position="952"/>
    </location>
</feature>
<feature type="region of interest" description="Disordered" evidence="1">
    <location>
        <begin position="1711"/>
        <end position="1755"/>
    </location>
</feature>
<dbReference type="InterPro" id="IPR053063">
    <property type="entry name" value="PWWP_domain_containing_PDP"/>
</dbReference>
<comment type="caution">
    <text evidence="3">The sequence shown here is derived from an EMBL/GenBank/DDBJ whole genome shotgun (WGS) entry which is preliminary data.</text>
</comment>
<dbReference type="Pfam" id="PF00855">
    <property type="entry name" value="PWWP"/>
    <property type="match status" value="1"/>
</dbReference>
<dbReference type="SMART" id="SM00293">
    <property type="entry name" value="PWWP"/>
    <property type="match status" value="1"/>
</dbReference>
<feature type="compositionally biased region" description="Basic and acidic residues" evidence="1">
    <location>
        <begin position="1352"/>
        <end position="1368"/>
    </location>
</feature>
<feature type="compositionally biased region" description="Acidic residues" evidence="1">
    <location>
        <begin position="1269"/>
        <end position="1278"/>
    </location>
</feature>
<dbReference type="PANTHER" id="PTHR42851">
    <property type="entry name" value="ALDOLASE-RELATED"/>
    <property type="match status" value="1"/>
</dbReference>
<feature type="compositionally biased region" description="Basic residues" evidence="1">
    <location>
        <begin position="1796"/>
        <end position="1808"/>
    </location>
</feature>
<feature type="compositionally biased region" description="Basic and acidic residues" evidence="1">
    <location>
        <begin position="1299"/>
        <end position="1308"/>
    </location>
</feature>
<protein>
    <recommendedName>
        <fullName evidence="2">PWWP domain-containing protein</fullName>
    </recommendedName>
</protein>
<dbReference type="PANTHER" id="PTHR42851:SF4">
    <property type="entry name" value="PWWP DOMAIN-CONTAINING PROTEIN"/>
    <property type="match status" value="1"/>
</dbReference>
<dbReference type="Gene3D" id="2.30.30.140">
    <property type="match status" value="1"/>
</dbReference>
<reference evidence="3 4" key="1">
    <citation type="submission" date="2024-03" db="EMBL/GenBank/DDBJ databases">
        <title>WGS assembly of Saponaria officinalis var. Norfolk2.</title>
        <authorList>
            <person name="Jenkins J."/>
            <person name="Shu S."/>
            <person name="Grimwood J."/>
            <person name="Barry K."/>
            <person name="Goodstein D."/>
            <person name="Schmutz J."/>
            <person name="Leebens-Mack J."/>
            <person name="Osbourn A."/>
        </authorList>
    </citation>
    <scope>NUCLEOTIDE SEQUENCE [LARGE SCALE GENOMIC DNA]</scope>
    <source>
        <strain evidence="4">cv. Norfolk2</strain>
        <strain evidence="3">JIC</strain>
        <tissue evidence="3">Leaf</tissue>
    </source>
</reference>
<feature type="domain" description="PWWP" evidence="2">
    <location>
        <begin position="1399"/>
        <end position="1460"/>
    </location>
</feature>
<keyword evidence="4" id="KW-1185">Reference proteome</keyword>
<proteinExistence type="predicted"/>
<dbReference type="SUPFAM" id="SSF63748">
    <property type="entry name" value="Tudor/PWWP/MBT"/>
    <property type="match status" value="1"/>
</dbReference>
<evidence type="ECO:0000313" key="4">
    <source>
        <dbReference type="Proteomes" id="UP001443914"/>
    </source>
</evidence>
<feature type="compositionally biased region" description="Acidic residues" evidence="1">
    <location>
        <begin position="1329"/>
        <end position="1338"/>
    </location>
</feature>
<sequence>MDESKDKELEEVNVTDSLVAVKTVVSSTTIETEIKEVVSSSEVEEILECVGVSEKVVVEEDGRACEVGDVMVEVLGSEVLVDGVMGVSGEVGSHELGRQHTDIGVVNVDGAMGGSGEVGSHELGHQHTDVGVVNVDSVMGGRGEMGSHELGHQHTDTGVVNVDGFMGGRGEMGSHELGHQHTDTGVVNVDGVMGGRGEMGSHELGHQYTDTGVVNVDGVMGGSGEVGSHELGHQHTDVGVVNVDGVMGGRGEVGSHELGHQHIDVGVVNVDGVMGGRGEMGSHELGHQHTDTGVVNVDGVMGGRGEMGSHELGHQHTDTGVVNVDGVMGGRGEMGSHELGHQHTDTGVVNVDGVMGGRGEMGSHEFGHQHTDTGVVNVDGVMGRRGEMGSHELGHQHIDTGVVNVDGVMGGKGEMGSHELGHQHTDTGVVNVDGVMGGKGEMGSHELGRQYTDVGVVNVDGVIGGSEEMSSHELGRQHTDIGVVNVDGDSGREVDESLDCQDEKIVTQEDDSHPSGERNMADQLENQSVGCDSNLAYSGSQDSKSCDIGKEKTVEVAVKEDIERKLGDSGGLENVELCGNESSHTVEGQCSDIDNSVLVDEKMVLNGEECLETVKTEDKGVNEASVVLDIRPTEQESQYEGEEHVVSEAAAHGYGSVIENEMVNGGISSVEASMTGDKRTCQEKADILDSVSLDSENANSKLFDLHTQTNEIELMADANKSILVSEPDKQINGKIIEEKLPFVREEESNDVAMIASVGHGALDESKLDGTYMDIDAASESIIHSENQQVNMHERGEDDKNNVIVASFSEVPREETTSVGMDIDAKSENKSFVCEADNDLKSNSEHQDSGAVILAKCNSGNAVLDDNIKSFDPVASANMDKQYVGAEGKTKNIIENLSTASPVLDAEIPRISVDGSLPTDFLSDSRQDGKSGSEGNADHSPKPGEPNVIGGVIQGSECGSGASCLDNHVSDGVAEFGSNTNDLVDVQEVMHNEQVSVDHALANEGDASHGVAEIGSNIRDLLEVQEAMVNEKVSVDHALSNEGDNAKLPKPVTLDADGTSQAVSNAKVDPEVLDKQAILLSASTDENRTIKLSDPVIASLDEEDGSNMEAAQKVEEVVTDQAVSERKSAVNEETVTLSDYVSSAADVFTQNNSIVEDMHAEGVVNNSNATPVEETIIQHNSVLSATVDTLGEACLVDENFIMGPFFVATEGPGESVARSVCVHVESGPTCDENGRTDAHVAHELPHLPFDSPVNGLEQEAADHDDKVGSDMEDAEEDQEAADHNNKVGSVMEDAEEGQEAADHDDKVGSDMEDAEEDQEAADRDAKADSDMEDVQDDQEAASSDEQFEEQYVDEEHASGSAEPRNKVEKNFSAYPKGSSLSKDHRISYQLPLETHRGFSVADLVWGKVKSHPWWPGQIFHPSDSSEKAMKYFRKDCYLVAYFGDRTFAWNEASVLKPFRNHFSVAERQNRTEAFQNAVSCALAEVSRRTELGLACSCVSQEAFDEIRYQMVENTGIREGSSKRDGVDRCTGLNYFQPDKLVQYVRSLAVFPTGGVDRLELVIAKAQLLAFLRLKGVDSLADFRYYEGISGEVERENAATATDSKTSLKGSKRKHNLKDVVYQRRKEKSMTELIGETMYYLDSEFDSHEEDDNMWTSPTGVKRKTSGFGDFTSQQSTKTISVAKVSHTASSNPQQSFKVGECIRRVASQLTGSPSILKGSSDDGHSEHLADGGDEVLEAPSGSPVEMSPSPSEQSSLDEMLAQLHLCAQDPMKGYSFFGNIVSFFVEFRNLAVVTQRQRLRKKPGGKRKSSATAAGTPETFEFEDRNDSYWKDMVVQNSAEAKPARRGRKRKDEQGPSLDSEKPSQSKPRKSSRKQYFHGGLQSAVEPPLGDEKLQNQLPAELMLSFTDMGSIPSEMNLNKMFKCFGSLKESETEIDTQSRRARVVYKKRADAEVAYSSAAMFNIFGSTPVNYQLNYTPSVSFRTTPIALTNSQEKAT</sequence>
<feature type="compositionally biased region" description="Basic and acidic residues" evidence="1">
    <location>
        <begin position="922"/>
        <end position="941"/>
    </location>
</feature>
<dbReference type="PROSITE" id="PS50812">
    <property type="entry name" value="PWWP"/>
    <property type="match status" value="1"/>
</dbReference>
<feature type="compositionally biased region" description="Acidic residues" evidence="1">
    <location>
        <begin position="1309"/>
        <end position="1318"/>
    </location>
</feature>
<dbReference type="EMBL" id="JBDFQZ010000010">
    <property type="protein sequence ID" value="KAK9684039.1"/>
    <property type="molecule type" value="Genomic_DNA"/>
</dbReference>
<dbReference type="InterPro" id="IPR000313">
    <property type="entry name" value="PWWP_dom"/>
</dbReference>
<feature type="compositionally biased region" description="Basic residues" evidence="1">
    <location>
        <begin position="1866"/>
        <end position="1875"/>
    </location>
</feature>
<name>A0AAW1I612_SAPOF</name>
<feature type="compositionally biased region" description="Basic and acidic residues" evidence="1">
    <location>
        <begin position="1718"/>
        <end position="1729"/>
    </location>
</feature>
<gene>
    <name evidence="3" type="ORF">RND81_10G182100</name>
</gene>
<feature type="region of interest" description="Disordered" evidence="1">
    <location>
        <begin position="1260"/>
        <end position="1380"/>
    </location>
</feature>
<dbReference type="CDD" id="cd05162">
    <property type="entry name" value="PWWP"/>
    <property type="match status" value="1"/>
</dbReference>
<evidence type="ECO:0000313" key="3">
    <source>
        <dbReference type="EMBL" id="KAK9684038.1"/>
    </source>
</evidence>